<dbReference type="EMBL" id="SRLO01000338">
    <property type="protein sequence ID" value="TNN60240.1"/>
    <property type="molecule type" value="Genomic_DNA"/>
</dbReference>
<dbReference type="AlphaFoldDB" id="A0A4Z2H457"/>
<gene>
    <name evidence="2" type="ORF">EYF80_029575</name>
</gene>
<accession>A0A4Z2H457</accession>
<keyword evidence="3" id="KW-1185">Reference proteome</keyword>
<feature type="region of interest" description="Disordered" evidence="1">
    <location>
        <begin position="1"/>
        <end position="63"/>
    </location>
</feature>
<protein>
    <submittedName>
        <fullName evidence="2">Uncharacterized protein</fullName>
    </submittedName>
</protein>
<proteinExistence type="predicted"/>
<dbReference type="Proteomes" id="UP000314294">
    <property type="component" value="Unassembled WGS sequence"/>
</dbReference>
<evidence type="ECO:0000313" key="3">
    <source>
        <dbReference type="Proteomes" id="UP000314294"/>
    </source>
</evidence>
<comment type="caution">
    <text evidence="2">The sequence shown here is derived from an EMBL/GenBank/DDBJ whole genome shotgun (WGS) entry which is preliminary data.</text>
</comment>
<feature type="compositionally biased region" description="Basic and acidic residues" evidence="1">
    <location>
        <begin position="30"/>
        <end position="46"/>
    </location>
</feature>
<feature type="compositionally biased region" description="Basic and acidic residues" evidence="1">
    <location>
        <begin position="8"/>
        <end position="20"/>
    </location>
</feature>
<evidence type="ECO:0000256" key="1">
    <source>
        <dbReference type="SAM" id="MobiDB-lite"/>
    </source>
</evidence>
<reference evidence="2 3" key="1">
    <citation type="submission" date="2019-03" db="EMBL/GenBank/DDBJ databases">
        <title>First draft genome of Liparis tanakae, snailfish: a comprehensive survey of snailfish specific genes.</title>
        <authorList>
            <person name="Kim W."/>
            <person name="Song I."/>
            <person name="Jeong J.-H."/>
            <person name="Kim D."/>
            <person name="Kim S."/>
            <person name="Ryu S."/>
            <person name="Song J.Y."/>
            <person name="Lee S.K."/>
        </authorList>
    </citation>
    <scope>NUCLEOTIDE SEQUENCE [LARGE SCALE GENOMIC DNA]</scope>
    <source>
        <tissue evidence="2">Muscle</tissue>
    </source>
</reference>
<organism evidence="2 3">
    <name type="scientific">Liparis tanakae</name>
    <name type="common">Tanaka's snailfish</name>
    <dbReference type="NCBI Taxonomy" id="230148"/>
    <lineage>
        <taxon>Eukaryota</taxon>
        <taxon>Metazoa</taxon>
        <taxon>Chordata</taxon>
        <taxon>Craniata</taxon>
        <taxon>Vertebrata</taxon>
        <taxon>Euteleostomi</taxon>
        <taxon>Actinopterygii</taxon>
        <taxon>Neopterygii</taxon>
        <taxon>Teleostei</taxon>
        <taxon>Neoteleostei</taxon>
        <taxon>Acanthomorphata</taxon>
        <taxon>Eupercaria</taxon>
        <taxon>Perciformes</taxon>
        <taxon>Cottioidei</taxon>
        <taxon>Cottales</taxon>
        <taxon>Liparidae</taxon>
        <taxon>Liparis</taxon>
    </lineage>
</organism>
<name>A0A4Z2H457_9TELE</name>
<sequence>MHRGSGRTGEEEKQAEERERRQRRNVGRGGGEEGEHRSMSKQHFQEQDNFTGGGLSLSSISSPPPFLSLSHLARQLWLARVQWGGKV</sequence>
<evidence type="ECO:0000313" key="2">
    <source>
        <dbReference type="EMBL" id="TNN60240.1"/>
    </source>
</evidence>